<keyword evidence="2" id="KW-1185">Reference proteome</keyword>
<evidence type="ECO:0000313" key="2">
    <source>
        <dbReference type="Proteomes" id="UP001056120"/>
    </source>
</evidence>
<gene>
    <name evidence="1" type="ORF">L1987_55457</name>
</gene>
<protein>
    <submittedName>
        <fullName evidence="1">Uncharacterized protein</fullName>
    </submittedName>
</protein>
<reference evidence="1 2" key="2">
    <citation type="journal article" date="2022" name="Mol. Ecol. Resour.">
        <title>The genomes of chicory, endive, great burdock and yacon provide insights into Asteraceae paleo-polyploidization history and plant inulin production.</title>
        <authorList>
            <person name="Fan W."/>
            <person name="Wang S."/>
            <person name="Wang H."/>
            <person name="Wang A."/>
            <person name="Jiang F."/>
            <person name="Liu H."/>
            <person name="Zhao H."/>
            <person name="Xu D."/>
            <person name="Zhang Y."/>
        </authorList>
    </citation>
    <scope>NUCLEOTIDE SEQUENCE [LARGE SCALE GENOMIC DNA]</scope>
    <source>
        <strain evidence="2">cv. Yunnan</strain>
        <tissue evidence="1">Leaves</tissue>
    </source>
</reference>
<proteinExistence type="predicted"/>
<accession>A0ACB9EB21</accession>
<sequence>MGTHQDVILSKSNPSVFGQQEFNPLVTIDGHKKEDIIQNKEGFIGVLEVFIHQARDLHNICIYHKQDVYAKIFLTSDPESTESTQTINGGGQNPVFNETLKINVRSSDCSLRCEIWMLSRVKNYLEDQLLGFALVPLCEIFVENGKLEKEFELSSSDLFHSPSGFVKLSIIYTGSPPDMLEIPTPSCLCNQDSVESNRVSCELEKIEFPDPKVMSENELMVSEYYSTQSVVNGLSILNHDLLDSYSTDDLISRLPKENFEYSSLTNIENEMSPSIKSESLEKKEEKSQSFVDLIKIEPEQKVVQQDIVDMYLKSMKQFTEALAKMKLPIDKENGSPDSGAQDSSESNGSKGEGPSPKVFYGSRAFF</sequence>
<organism evidence="1 2">
    <name type="scientific">Smallanthus sonchifolius</name>
    <dbReference type="NCBI Taxonomy" id="185202"/>
    <lineage>
        <taxon>Eukaryota</taxon>
        <taxon>Viridiplantae</taxon>
        <taxon>Streptophyta</taxon>
        <taxon>Embryophyta</taxon>
        <taxon>Tracheophyta</taxon>
        <taxon>Spermatophyta</taxon>
        <taxon>Magnoliopsida</taxon>
        <taxon>eudicotyledons</taxon>
        <taxon>Gunneridae</taxon>
        <taxon>Pentapetalae</taxon>
        <taxon>asterids</taxon>
        <taxon>campanulids</taxon>
        <taxon>Asterales</taxon>
        <taxon>Asteraceae</taxon>
        <taxon>Asteroideae</taxon>
        <taxon>Heliantheae alliance</taxon>
        <taxon>Millerieae</taxon>
        <taxon>Smallanthus</taxon>
    </lineage>
</organism>
<evidence type="ECO:0000313" key="1">
    <source>
        <dbReference type="EMBL" id="KAI3755652.1"/>
    </source>
</evidence>
<dbReference type="EMBL" id="CM042035">
    <property type="protein sequence ID" value="KAI3755652.1"/>
    <property type="molecule type" value="Genomic_DNA"/>
</dbReference>
<comment type="caution">
    <text evidence="1">The sequence shown here is derived from an EMBL/GenBank/DDBJ whole genome shotgun (WGS) entry which is preliminary data.</text>
</comment>
<dbReference type="Proteomes" id="UP001056120">
    <property type="component" value="Linkage Group LG18"/>
</dbReference>
<name>A0ACB9EB21_9ASTR</name>
<reference evidence="2" key="1">
    <citation type="journal article" date="2022" name="Mol. Ecol. Resour.">
        <title>The genomes of chicory, endive, great burdock and yacon provide insights into Asteraceae palaeo-polyploidization history and plant inulin production.</title>
        <authorList>
            <person name="Fan W."/>
            <person name="Wang S."/>
            <person name="Wang H."/>
            <person name="Wang A."/>
            <person name="Jiang F."/>
            <person name="Liu H."/>
            <person name="Zhao H."/>
            <person name="Xu D."/>
            <person name="Zhang Y."/>
        </authorList>
    </citation>
    <scope>NUCLEOTIDE SEQUENCE [LARGE SCALE GENOMIC DNA]</scope>
    <source>
        <strain evidence="2">cv. Yunnan</strain>
    </source>
</reference>